<comment type="caution">
    <text evidence="1">The sequence shown here is derived from an EMBL/GenBank/DDBJ whole genome shotgun (WGS) entry which is preliminary data.</text>
</comment>
<dbReference type="EMBL" id="VTEQ01000001">
    <property type="protein sequence ID" value="TYS56364.1"/>
    <property type="molecule type" value="Genomic_DNA"/>
</dbReference>
<dbReference type="AlphaFoldDB" id="A0A5D4S2M9"/>
<gene>
    <name evidence="1" type="ORF">FZC83_01980</name>
</gene>
<protein>
    <submittedName>
        <fullName evidence="1">Uncharacterized protein</fullName>
    </submittedName>
</protein>
<evidence type="ECO:0000313" key="2">
    <source>
        <dbReference type="Proteomes" id="UP000322997"/>
    </source>
</evidence>
<accession>A0A5D4S2M9</accession>
<dbReference type="Proteomes" id="UP000322997">
    <property type="component" value="Unassembled WGS sequence"/>
</dbReference>
<dbReference type="RefSeq" id="WP_148984398.1">
    <property type="nucleotide sequence ID" value="NZ_JBNILK010000001.1"/>
</dbReference>
<evidence type="ECO:0000313" key="1">
    <source>
        <dbReference type="EMBL" id="TYS56364.1"/>
    </source>
</evidence>
<proteinExistence type="predicted"/>
<name>A0A5D4S2M9_9BACI</name>
<organism evidence="1 2">
    <name type="scientific">Rossellomorea marisflavi</name>
    <dbReference type="NCBI Taxonomy" id="189381"/>
    <lineage>
        <taxon>Bacteria</taxon>
        <taxon>Bacillati</taxon>
        <taxon>Bacillota</taxon>
        <taxon>Bacilli</taxon>
        <taxon>Bacillales</taxon>
        <taxon>Bacillaceae</taxon>
        <taxon>Rossellomorea</taxon>
    </lineage>
</organism>
<sequence>MTTLKVQESEYNELIKKANKYQELEDAWYENQKEETIFFLRKCKEVIEGVEISKRKRMT</sequence>
<reference evidence="1 2" key="1">
    <citation type="submission" date="2019-08" db="EMBL/GenBank/DDBJ databases">
        <title>Bacillus genomes from the desert of Cuatro Cienegas, Coahuila.</title>
        <authorList>
            <person name="Olmedo-Alvarez G."/>
        </authorList>
    </citation>
    <scope>NUCLEOTIDE SEQUENCE [LARGE SCALE GENOMIC DNA]</scope>
    <source>
        <strain evidence="1 2">CH108_3D</strain>
    </source>
</reference>